<dbReference type="AlphaFoldDB" id="A0A8U0RNJ2"/>
<keyword evidence="2" id="KW-1185">Reference proteome</keyword>
<gene>
    <name evidence="3" type="primary">LOC101693714</name>
</gene>
<dbReference type="GeneID" id="101693714"/>
<evidence type="ECO:0000313" key="3">
    <source>
        <dbReference type="RefSeq" id="XP_044927417.1"/>
    </source>
</evidence>
<dbReference type="GO" id="GO:0005615">
    <property type="term" value="C:extracellular space"/>
    <property type="evidence" value="ECO:0007669"/>
    <property type="project" value="TreeGrafter"/>
</dbReference>
<evidence type="ECO:0000313" key="2">
    <source>
        <dbReference type="Proteomes" id="UP000000715"/>
    </source>
</evidence>
<sequence>MGQNWTPDRSPLPVLLLCAHMICHLVGATPVPQATATASAGVTKDPCPSWLPRAKRCPALEVTWPEMEIALSWAEDRSAFYSRSPTLQHVTSASSSRQVTSQAWLSRRLFPGVYTLLQLRPPSNRLSQGRDALNAASDPQVHPGHTQQGPQWACINDFSLEV</sequence>
<proteinExistence type="predicted"/>
<keyword evidence="1" id="KW-0732">Signal</keyword>
<feature type="signal peptide" evidence="1">
    <location>
        <begin position="1"/>
        <end position="28"/>
    </location>
</feature>
<organism evidence="2 3">
    <name type="scientific">Mustela putorius furo</name>
    <name type="common">European domestic ferret</name>
    <name type="synonym">Mustela furo</name>
    <dbReference type="NCBI Taxonomy" id="9669"/>
    <lineage>
        <taxon>Eukaryota</taxon>
        <taxon>Metazoa</taxon>
        <taxon>Chordata</taxon>
        <taxon>Craniata</taxon>
        <taxon>Vertebrata</taxon>
        <taxon>Euteleostomi</taxon>
        <taxon>Mammalia</taxon>
        <taxon>Eutheria</taxon>
        <taxon>Laurasiatheria</taxon>
        <taxon>Carnivora</taxon>
        <taxon>Caniformia</taxon>
        <taxon>Musteloidea</taxon>
        <taxon>Mustelidae</taxon>
        <taxon>Mustelinae</taxon>
        <taxon>Mustela</taxon>
    </lineage>
</organism>
<dbReference type="RefSeq" id="XP_044927417.1">
    <property type="nucleotide sequence ID" value="XM_045071482.1"/>
</dbReference>
<evidence type="ECO:0000256" key="1">
    <source>
        <dbReference type="SAM" id="SignalP"/>
    </source>
</evidence>
<dbReference type="Proteomes" id="UP000000715">
    <property type="component" value="Unplaced"/>
</dbReference>
<dbReference type="PANTHER" id="PTHR14292:SF2">
    <property type="entry name" value="INTERLEUKIN-18-BINDING PROTEIN"/>
    <property type="match status" value="1"/>
</dbReference>
<name>A0A8U0RNJ2_MUSPF</name>
<dbReference type="CTD" id="10068"/>
<dbReference type="GO" id="GO:0042007">
    <property type="term" value="F:interleukin-18 binding"/>
    <property type="evidence" value="ECO:0007669"/>
    <property type="project" value="InterPro"/>
</dbReference>
<feature type="chain" id="PRO_5035827807" evidence="1">
    <location>
        <begin position="29"/>
        <end position="162"/>
    </location>
</feature>
<accession>A0A8U0RNJ2</accession>
<protein>
    <submittedName>
        <fullName evidence="3">Interleukin-18-binding protein isoform X3</fullName>
    </submittedName>
</protein>
<reference evidence="3" key="1">
    <citation type="submission" date="2025-08" db="UniProtKB">
        <authorList>
            <consortium name="RefSeq"/>
        </authorList>
    </citation>
    <scope>IDENTIFICATION</scope>
    <source>
        <tissue evidence="3">Brain</tissue>
    </source>
</reference>
<dbReference type="GO" id="GO:0042088">
    <property type="term" value="P:T-helper 1 type immune response"/>
    <property type="evidence" value="ECO:0007669"/>
    <property type="project" value="TreeGrafter"/>
</dbReference>
<dbReference type="PANTHER" id="PTHR14292">
    <property type="entry name" value="INTERLEUKIN-18-BINDING PROTEIN"/>
    <property type="match status" value="1"/>
</dbReference>
<dbReference type="InterPro" id="IPR039681">
    <property type="entry name" value="IL18BP"/>
</dbReference>